<sequence>MCKSECAGQWLFALKEVDFGHFEGIDGSSLCRMTWEDMASSAGSHNAQVLFGYLSFLKKGNRFEPGTQKKLLILELSHSLAPTPPMPRQPADVLNMQARCAKACPHDLHSEISGR</sequence>
<evidence type="ECO:0000313" key="2">
    <source>
        <dbReference type="EMBL" id="GFO35110.1"/>
    </source>
</evidence>
<protein>
    <submittedName>
        <fullName evidence="2">Friend leukemia integration 1 transcription factor</fullName>
    </submittedName>
</protein>
<dbReference type="Proteomes" id="UP000735302">
    <property type="component" value="Unassembled WGS sequence"/>
</dbReference>
<reference evidence="2 3" key="1">
    <citation type="journal article" date="2021" name="Elife">
        <title>Chloroplast acquisition without the gene transfer in kleptoplastic sea slugs, Plakobranchus ocellatus.</title>
        <authorList>
            <person name="Maeda T."/>
            <person name="Takahashi S."/>
            <person name="Yoshida T."/>
            <person name="Shimamura S."/>
            <person name="Takaki Y."/>
            <person name="Nagai Y."/>
            <person name="Toyoda A."/>
            <person name="Suzuki Y."/>
            <person name="Arimoto A."/>
            <person name="Ishii H."/>
            <person name="Satoh N."/>
            <person name="Nishiyama T."/>
            <person name="Hasebe M."/>
            <person name="Maruyama T."/>
            <person name="Minagawa J."/>
            <person name="Obokata J."/>
            <person name="Shigenobu S."/>
        </authorList>
    </citation>
    <scope>NUCLEOTIDE SEQUENCE [LARGE SCALE GENOMIC DNA]</scope>
</reference>
<dbReference type="GO" id="GO:0043565">
    <property type="term" value="F:sequence-specific DNA binding"/>
    <property type="evidence" value="ECO:0007669"/>
    <property type="project" value="InterPro"/>
</dbReference>
<dbReference type="Pfam" id="PF02198">
    <property type="entry name" value="SAM_PNT"/>
    <property type="match status" value="1"/>
</dbReference>
<dbReference type="InterPro" id="IPR003118">
    <property type="entry name" value="Pointed_dom"/>
</dbReference>
<dbReference type="SUPFAM" id="SSF47769">
    <property type="entry name" value="SAM/Pointed domain"/>
    <property type="match status" value="1"/>
</dbReference>
<comment type="caution">
    <text evidence="2">The sequence shown here is derived from an EMBL/GenBank/DDBJ whole genome shotgun (WGS) entry which is preliminary data.</text>
</comment>
<dbReference type="AlphaFoldDB" id="A0AAV4CTC4"/>
<organism evidence="2 3">
    <name type="scientific">Plakobranchus ocellatus</name>
    <dbReference type="NCBI Taxonomy" id="259542"/>
    <lineage>
        <taxon>Eukaryota</taxon>
        <taxon>Metazoa</taxon>
        <taxon>Spiralia</taxon>
        <taxon>Lophotrochozoa</taxon>
        <taxon>Mollusca</taxon>
        <taxon>Gastropoda</taxon>
        <taxon>Heterobranchia</taxon>
        <taxon>Euthyneura</taxon>
        <taxon>Panpulmonata</taxon>
        <taxon>Sacoglossa</taxon>
        <taxon>Placobranchoidea</taxon>
        <taxon>Plakobranchidae</taxon>
        <taxon>Plakobranchus</taxon>
    </lineage>
</organism>
<dbReference type="EMBL" id="BLXT01006957">
    <property type="protein sequence ID" value="GFO35110.1"/>
    <property type="molecule type" value="Genomic_DNA"/>
</dbReference>
<proteinExistence type="predicted"/>
<gene>
    <name evidence="2" type="ORF">PoB_006161500</name>
</gene>
<feature type="domain" description="PNT" evidence="1">
    <location>
        <begin position="1"/>
        <end position="61"/>
    </location>
</feature>
<accession>A0AAV4CTC4</accession>
<dbReference type="InterPro" id="IPR013761">
    <property type="entry name" value="SAM/pointed_sf"/>
</dbReference>
<dbReference type="PROSITE" id="PS51433">
    <property type="entry name" value="PNT"/>
    <property type="match status" value="1"/>
</dbReference>
<keyword evidence="3" id="KW-1185">Reference proteome</keyword>
<evidence type="ECO:0000259" key="1">
    <source>
        <dbReference type="PROSITE" id="PS51433"/>
    </source>
</evidence>
<name>A0AAV4CTC4_9GAST</name>
<evidence type="ECO:0000313" key="3">
    <source>
        <dbReference type="Proteomes" id="UP000735302"/>
    </source>
</evidence>
<dbReference type="Gene3D" id="1.10.150.50">
    <property type="entry name" value="Transcription Factor, Ets-1"/>
    <property type="match status" value="1"/>
</dbReference>